<dbReference type="PANTHER" id="PTHR30047:SF7">
    <property type="entry name" value="HIGH-AFFINITY CHOLINE TRANSPORT PROTEIN"/>
    <property type="match status" value="1"/>
</dbReference>
<comment type="similarity">
    <text evidence="2">Belongs to the BCCT transporter (TC 2.A.15) family.</text>
</comment>
<feature type="transmembrane region" description="Helical" evidence="8">
    <location>
        <begin position="250"/>
        <end position="270"/>
    </location>
</feature>
<dbReference type="PROSITE" id="PS01303">
    <property type="entry name" value="BCCT"/>
    <property type="match status" value="1"/>
</dbReference>
<feature type="transmembrane region" description="Helical" evidence="8">
    <location>
        <begin position="220"/>
        <end position="238"/>
    </location>
</feature>
<reference evidence="9 10" key="1">
    <citation type="submission" date="2020-07" db="EMBL/GenBank/DDBJ databases">
        <title>Genomic Encyclopedia of Type Strains, Phase IV (KMG-V): Genome sequencing to study the core and pangenomes of soil and plant-associated prokaryotes.</title>
        <authorList>
            <person name="Whitman W."/>
        </authorList>
    </citation>
    <scope>NUCLEOTIDE SEQUENCE [LARGE SCALE GENOMIC DNA]</scope>
    <source>
        <strain evidence="9 10">SAS40</strain>
    </source>
</reference>
<dbReference type="InterPro" id="IPR018093">
    <property type="entry name" value="BCCT_CS"/>
</dbReference>
<comment type="caution">
    <text evidence="9">The sequence shown here is derived from an EMBL/GenBank/DDBJ whole genome shotgun (WGS) entry which is preliminary data.</text>
</comment>
<evidence type="ECO:0000256" key="5">
    <source>
        <dbReference type="ARBA" id="ARBA00022692"/>
    </source>
</evidence>
<feature type="transmembrane region" description="Helical" evidence="8">
    <location>
        <begin position="391"/>
        <end position="419"/>
    </location>
</feature>
<dbReference type="AlphaFoldDB" id="A0A7Y9LLM2"/>
<evidence type="ECO:0000256" key="6">
    <source>
        <dbReference type="ARBA" id="ARBA00022989"/>
    </source>
</evidence>
<evidence type="ECO:0000256" key="1">
    <source>
        <dbReference type="ARBA" id="ARBA00004651"/>
    </source>
</evidence>
<evidence type="ECO:0000313" key="9">
    <source>
        <dbReference type="EMBL" id="NYE82727.1"/>
    </source>
</evidence>
<dbReference type="EMBL" id="JACBYR010000001">
    <property type="protein sequence ID" value="NYE82727.1"/>
    <property type="molecule type" value="Genomic_DNA"/>
</dbReference>
<organism evidence="9 10">
    <name type="scientific">Pigmentiphaga litoralis</name>
    <dbReference type="NCBI Taxonomy" id="516702"/>
    <lineage>
        <taxon>Bacteria</taxon>
        <taxon>Pseudomonadati</taxon>
        <taxon>Pseudomonadota</taxon>
        <taxon>Betaproteobacteria</taxon>
        <taxon>Burkholderiales</taxon>
        <taxon>Alcaligenaceae</taxon>
        <taxon>Pigmentiphaga</taxon>
    </lineage>
</organism>
<keyword evidence="4" id="KW-1003">Cell membrane</keyword>
<feature type="transmembrane region" description="Helical" evidence="8">
    <location>
        <begin position="42"/>
        <end position="60"/>
    </location>
</feature>
<feature type="transmembrane region" description="Helical" evidence="8">
    <location>
        <begin position="431"/>
        <end position="452"/>
    </location>
</feature>
<dbReference type="InterPro" id="IPR000060">
    <property type="entry name" value="BCCT_transptr"/>
</dbReference>
<proteinExistence type="inferred from homology"/>
<feature type="transmembrane region" description="Helical" evidence="8">
    <location>
        <begin position="81"/>
        <end position="100"/>
    </location>
</feature>
<keyword evidence="6 8" id="KW-1133">Transmembrane helix</keyword>
<protein>
    <submittedName>
        <fullName evidence="9">Glycine betaine transporter</fullName>
    </submittedName>
</protein>
<evidence type="ECO:0000256" key="7">
    <source>
        <dbReference type="ARBA" id="ARBA00023136"/>
    </source>
</evidence>
<dbReference type="GO" id="GO:0022857">
    <property type="term" value="F:transmembrane transporter activity"/>
    <property type="evidence" value="ECO:0007669"/>
    <property type="project" value="InterPro"/>
</dbReference>
<keyword evidence="7 8" id="KW-0472">Membrane</keyword>
<sequence>MALWSSLALVGLFVIWALASPASMSGAMDAMLAFSTRSFGWFYLWVVFALVLVCFFLVFSRYGNIRLGGDDERPAYDRKSWFSMLFAAGMGIGLMFWGVAEPVSHYLQPPPGVEPVTAAAANASMRYTFFHWGLHPWAIYCTFGLAVAFFQFRRQAPMTISSTLGGLPERWRGKWIVIVDILALVATAFGIATSLGFGAMQINSGLAQLFGIPVGPTSQIIIIVCATIAFLASALSGLDRGVKLLSNINLVIALALAAVVFIVGPTAAILDTLTTSLGGYISEFVRMSLRLTPFTGGGWFADWTIFYWAWWIAWAPYVGLFIARISRGRTIREFLIGAMFVPALTCFVWFAIFGGSALHFDIFQNAGIGQAALKEPSSALFMLFDYLPMKALLSGVATLLVVVFFVTSGDSGVFVMGVISNGGKGDPSARLKLVWGILIALIAIALLLAGGLEAVQAMTILMALPFTVVLVIVVSSVLRAISQDQAEIDETEEALHRALHSQEVRDIVKQHLRARAGKAPDDPR</sequence>
<dbReference type="Proteomes" id="UP000542125">
    <property type="component" value="Unassembled WGS sequence"/>
</dbReference>
<name>A0A7Y9LLM2_9BURK</name>
<gene>
    <name evidence="9" type="ORF">FHW18_001998</name>
</gene>
<feature type="transmembrane region" description="Helical" evidence="8">
    <location>
        <begin position="134"/>
        <end position="152"/>
    </location>
</feature>
<evidence type="ECO:0000256" key="3">
    <source>
        <dbReference type="ARBA" id="ARBA00022448"/>
    </source>
</evidence>
<dbReference type="RefSeq" id="WP_373563341.1">
    <property type="nucleotide sequence ID" value="NZ_JACBYR010000001.1"/>
</dbReference>
<dbReference type="GO" id="GO:0005886">
    <property type="term" value="C:plasma membrane"/>
    <property type="evidence" value="ECO:0007669"/>
    <property type="project" value="UniProtKB-SubCell"/>
</dbReference>
<feature type="transmembrane region" description="Helical" evidence="8">
    <location>
        <begin position="305"/>
        <end position="322"/>
    </location>
</feature>
<accession>A0A7Y9LLM2</accession>
<evidence type="ECO:0000256" key="8">
    <source>
        <dbReference type="SAM" id="Phobius"/>
    </source>
</evidence>
<dbReference type="PANTHER" id="PTHR30047">
    <property type="entry name" value="HIGH-AFFINITY CHOLINE TRANSPORT PROTEIN-RELATED"/>
    <property type="match status" value="1"/>
</dbReference>
<feature type="transmembrane region" description="Helical" evidence="8">
    <location>
        <begin position="173"/>
        <end position="200"/>
    </location>
</feature>
<evidence type="ECO:0000256" key="4">
    <source>
        <dbReference type="ARBA" id="ARBA00022475"/>
    </source>
</evidence>
<evidence type="ECO:0000256" key="2">
    <source>
        <dbReference type="ARBA" id="ARBA00005658"/>
    </source>
</evidence>
<keyword evidence="3" id="KW-0813">Transport</keyword>
<keyword evidence="10" id="KW-1185">Reference proteome</keyword>
<keyword evidence="5 8" id="KW-0812">Transmembrane</keyword>
<dbReference type="Pfam" id="PF02028">
    <property type="entry name" value="BCCT"/>
    <property type="match status" value="1"/>
</dbReference>
<feature type="transmembrane region" description="Helical" evidence="8">
    <location>
        <begin position="458"/>
        <end position="478"/>
    </location>
</feature>
<evidence type="ECO:0000313" key="10">
    <source>
        <dbReference type="Proteomes" id="UP000542125"/>
    </source>
</evidence>
<comment type="subcellular location">
    <subcellularLocation>
        <location evidence="1">Cell membrane</location>
        <topology evidence="1">Multi-pass membrane protein</topology>
    </subcellularLocation>
</comment>
<dbReference type="NCBIfam" id="TIGR00842">
    <property type="entry name" value="bcct"/>
    <property type="match status" value="1"/>
</dbReference>
<feature type="transmembrane region" description="Helical" evidence="8">
    <location>
        <begin position="334"/>
        <end position="353"/>
    </location>
</feature>